<dbReference type="PROSITE" id="PS00137">
    <property type="entry name" value="SUBTILASE_HIS"/>
    <property type="match status" value="1"/>
</dbReference>
<comment type="similarity">
    <text evidence="1 5">Belongs to the peptidase S8 family.</text>
</comment>
<sequence>MFNHKHLTSILLLVLLLAIALNNIVFWVLKVKALENANEYIIYFDEHAQLFQVISTTQCIVENVFWNIKAVLARCTPSAISIIKSFGFSTYPNINISIHSTLSSLRVVGSVQRISQGYGLLTNVTLAWSWAVSRVAADIALRYLNASIYSINIAILDTGIDPTHPLLAGKLVGWIEFDRKGRPVCSEPHDTYGHGTWVASIAAGGDGKRYVFGVAPNAKILSALVLPAGYGTSAQVLAGLDWVLKPYDCRKQPINVGRVNVVSMSFGASGNYSNVFLPAIEKLIENGIVAIAAIGNDGPYTSSNPGNIWGVIGVGATNFNDNVAWFSSFETVEWPEPPATWPFKGVYPKTYEKPDVVAPGVDVPGAFPGGLIAIDSGTSASTPIVAGVAAVVSEILYRKGLSGAKLVEAVYDVITSTTDFVNGSGSGKGLVNAFKAIAKALNFNIYSINVDVYPSEATPMSKAVAKIYNLYKETALSIYIAGVEIYKGLYRPGTVAVFTIPPTHIGGNEVIAVGIEKGSVYYGKKLIKINPDLILSTGIVGKVTNISSGEILNILVAGIGIGDIVAVYIGNNIVSFDISNLRGGIYSAVVTPFVAESNWYNVTLYDFSNPNVVLQKPLYISSRAVEVVTRIINATKIVNTTHVINNTYVKTYKLYTLLPLHISTKSYYVVGEESYIEVSSPVNISIQRVEIFTKPSDVVDVEIVNISNPYNNLYRIWIKPVAKKQFSYAEAVATIYVNVNESLLPYTTTLTILWQSPEKAIATGVNSTIKNATKGVTNIVLSIAANVTSQISSVAKELNNLKTYLDIVNSSLAKSYDEISKRIDLISKEVTIAYAIAFASIAIAVVALLQRRK</sequence>
<evidence type="ECO:0000259" key="7">
    <source>
        <dbReference type="Pfam" id="PF00082"/>
    </source>
</evidence>
<dbReference type="PANTHER" id="PTHR43806:SF11">
    <property type="entry name" value="CEREVISIN-RELATED"/>
    <property type="match status" value="1"/>
</dbReference>
<protein>
    <submittedName>
        <fullName evidence="8">S8 family serine peptidase</fullName>
    </submittedName>
</protein>
<dbReference type="PROSITE" id="PS00136">
    <property type="entry name" value="SUBTILASE_ASP"/>
    <property type="match status" value="1"/>
</dbReference>
<evidence type="ECO:0000256" key="3">
    <source>
        <dbReference type="ARBA" id="ARBA00022801"/>
    </source>
</evidence>
<gene>
    <name evidence="8" type="ORF">QPL79_04810</name>
</gene>
<keyword evidence="6" id="KW-1133">Transmembrane helix</keyword>
<accession>A0ABD4Z8S3</accession>
<feature type="transmembrane region" description="Helical" evidence="6">
    <location>
        <begin position="831"/>
        <end position="849"/>
    </location>
</feature>
<dbReference type="InterPro" id="IPR023827">
    <property type="entry name" value="Peptidase_S8_Asp-AS"/>
</dbReference>
<evidence type="ECO:0000256" key="1">
    <source>
        <dbReference type="ARBA" id="ARBA00011073"/>
    </source>
</evidence>
<organism evidence="8 9">
    <name type="scientific">Ignisphaera cupida</name>
    <dbReference type="NCBI Taxonomy" id="3050454"/>
    <lineage>
        <taxon>Archaea</taxon>
        <taxon>Thermoproteota</taxon>
        <taxon>Thermoprotei</taxon>
        <taxon>Desulfurococcales</taxon>
        <taxon>Desulfurococcaceae</taxon>
        <taxon>Ignisphaera</taxon>
    </lineage>
</organism>
<dbReference type="GO" id="GO:0006508">
    <property type="term" value="P:proteolysis"/>
    <property type="evidence" value="ECO:0007669"/>
    <property type="project" value="UniProtKB-KW"/>
</dbReference>
<keyword evidence="9" id="KW-1185">Reference proteome</keyword>
<proteinExistence type="inferred from homology"/>
<dbReference type="AlphaFoldDB" id="A0ABD4Z8S3"/>
<evidence type="ECO:0000256" key="6">
    <source>
        <dbReference type="SAM" id="Phobius"/>
    </source>
</evidence>
<dbReference type="EMBL" id="JASNVW010000002">
    <property type="protein sequence ID" value="MDK6028675.1"/>
    <property type="molecule type" value="Genomic_DNA"/>
</dbReference>
<keyword evidence="3 5" id="KW-0378">Hydrolase</keyword>
<evidence type="ECO:0000313" key="8">
    <source>
        <dbReference type="EMBL" id="MDK6028675.1"/>
    </source>
</evidence>
<dbReference type="PANTHER" id="PTHR43806">
    <property type="entry name" value="PEPTIDASE S8"/>
    <property type="match status" value="1"/>
</dbReference>
<dbReference type="PROSITE" id="PS51892">
    <property type="entry name" value="SUBTILASE"/>
    <property type="match status" value="1"/>
</dbReference>
<dbReference type="InterPro" id="IPR022398">
    <property type="entry name" value="Peptidase_S8_His-AS"/>
</dbReference>
<keyword evidence="4 5" id="KW-0720">Serine protease</keyword>
<keyword evidence="6" id="KW-0812">Transmembrane</keyword>
<dbReference type="PROSITE" id="PS00138">
    <property type="entry name" value="SUBTILASE_SER"/>
    <property type="match status" value="1"/>
</dbReference>
<keyword evidence="2 5" id="KW-0645">Protease</keyword>
<dbReference type="InterPro" id="IPR050131">
    <property type="entry name" value="Peptidase_S8_subtilisin-like"/>
</dbReference>
<feature type="domain" description="Peptidase S8/S53" evidence="7">
    <location>
        <begin position="151"/>
        <end position="405"/>
    </location>
</feature>
<evidence type="ECO:0000256" key="4">
    <source>
        <dbReference type="ARBA" id="ARBA00022825"/>
    </source>
</evidence>
<dbReference type="Gene3D" id="3.40.50.200">
    <property type="entry name" value="Peptidase S8/S53 domain"/>
    <property type="match status" value="1"/>
</dbReference>
<dbReference type="Proteomes" id="UP001529235">
    <property type="component" value="Unassembled WGS sequence"/>
</dbReference>
<name>A0ABD4Z8S3_9CREN</name>
<keyword evidence="6" id="KW-0472">Membrane</keyword>
<reference evidence="8 9" key="1">
    <citation type="submission" date="2023-05" db="EMBL/GenBank/DDBJ databases">
        <title>A new hyperthermophilic archaea 'Ignisphaera cupida' sp. nov. and description of the family 'Ignisphaeraceae' fam. nov.</title>
        <authorList>
            <person name="Podosokorskaya O.A."/>
            <person name="Elcheninov A.G."/>
            <person name="Klukina A."/>
            <person name="Merkel A.Y."/>
        </authorList>
    </citation>
    <scope>NUCLEOTIDE SEQUENCE [LARGE SCALE GENOMIC DNA]</scope>
    <source>
        <strain evidence="8 9">4213-co</strain>
    </source>
</reference>
<dbReference type="InterPro" id="IPR015500">
    <property type="entry name" value="Peptidase_S8_subtilisin-rel"/>
</dbReference>
<evidence type="ECO:0000313" key="9">
    <source>
        <dbReference type="Proteomes" id="UP001529235"/>
    </source>
</evidence>
<dbReference type="InterPro" id="IPR023828">
    <property type="entry name" value="Peptidase_S8_Ser-AS"/>
</dbReference>
<evidence type="ECO:0000256" key="5">
    <source>
        <dbReference type="RuleBase" id="RU003355"/>
    </source>
</evidence>
<dbReference type="SUPFAM" id="SSF52743">
    <property type="entry name" value="Subtilisin-like"/>
    <property type="match status" value="1"/>
</dbReference>
<dbReference type="InterPro" id="IPR000209">
    <property type="entry name" value="Peptidase_S8/S53_dom"/>
</dbReference>
<dbReference type="InterPro" id="IPR036852">
    <property type="entry name" value="Peptidase_S8/S53_dom_sf"/>
</dbReference>
<dbReference type="PRINTS" id="PR00723">
    <property type="entry name" value="SUBTILISIN"/>
</dbReference>
<evidence type="ECO:0000256" key="2">
    <source>
        <dbReference type="ARBA" id="ARBA00022670"/>
    </source>
</evidence>
<dbReference type="RefSeq" id="WP_285273650.1">
    <property type="nucleotide sequence ID" value="NZ_JASNVW010000002.1"/>
</dbReference>
<comment type="caution">
    <text evidence="8">The sequence shown here is derived from an EMBL/GenBank/DDBJ whole genome shotgun (WGS) entry which is preliminary data.</text>
</comment>
<dbReference type="GO" id="GO:0008236">
    <property type="term" value="F:serine-type peptidase activity"/>
    <property type="evidence" value="ECO:0007669"/>
    <property type="project" value="UniProtKB-KW"/>
</dbReference>
<dbReference type="Pfam" id="PF00082">
    <property type="entry name" value="Peptidase_S8"/>
    <property type="match status" value="1"/>
</dbReference>